<reference evidence="2 3" key="1">
    <citation type="submission" date="2017-12" db="EMBL/GenBank/DDBJ databases">
        <title>Hemimetabolous genomes reveal molecular basis of termite eusociality.</title>
        <authorList>
            <person name="Harrison M.C."/>
            <person name="Jongepier E."/>
            <person name="Robertson H.M."/>
            <person name="Arning N."/>
            <person name="Bitard-Feildel T."/>
            <person name="Chao H."/>
            <person name="Childers C.P."/>
            <person name="Dinh H."/>
            <person name="Doddapaneni H."/>
            <person name="Dugan S."/>
            <person name="Gowin J."/>
            <person name="Greiner C."/>
            <person name="Han Y."/>
            <person name="Hu H."/>
            <person name="Hughes D.S.T."/>
            <person name="Huylmans A.-K."/>
            <person name="Kemena C."/>
            <person name="Kremer L.P.M."/>
            <person name="Lee S.L."/>
            <person name="Lopez-Ezquerra A."/>
            <person name="Mallet L."/>
            <person name="Monroy-Kuhn J.M."/>
            <person name="Moser A."/>
            <person name="Murali S.C."/>
            <person name="Muzny D.M."/>
            <person name="Otani S."/>
            <person name="Piulachs M.-D."/>
            <person name="Poelchau M."/>
            <person name="Qu J."/>
            <person name="Schaub F."/>
            <person name="Wada-Katsumata A."/>
            <person name="Worley K.C."/>
            <person name="Xie Q."/>
            <person name="Ylla G."/>
            <person name="Poulsen M."/>
            <person name="Gibbs R.A."/>
            <person name="Schal C."/>
            <person name="Richards S."/>
            <person name="Belles X."/>
            <person name="Korb J."/>
            <person name="Bornberg-Bauer E."/>
        </authorList>
    </citation>
    <scope>NUCLEOTIDE SEQUENCE [LARGE SCALE GENOMIC DNA]</scope>
    <source>
        <tissue evidence="2">Whole body</tissue>
    </source>
</reference>
<name>A0A2J7RDI3_9NEOP</name>
<keyword evidence="3" id="KW-1185">Reference proteome</keyword>
<dbReference type="AlphaFoldDB" id="A0A2J7RDI3"/>
<accession>A0A2J7RDI3</accession>
<dbReference type="OrthoDB" id="539158at2759"/>
<organism evidence="2 3">
    <name type="scientific">Cryptotermes secundus</name>
    <dbReference type="NCBI Taxonomy" id="105785"/>
    <lineage>
        <taxon>Eukaryota</taxon>
        <taxon>Metazoa</taxon>
        <taxon>Ecdysozoa</taxon>
        <taxon>Arthropoda</taxon>
        <taxon>Hexapoda</taxon>
        <taxon>Insecta</taxon>
        <taxon>Pterygota</taxon>
        <taxon>Neoptera</taxon>
        <taxon>Polyneoptera</taxon>
        <taxon>Dictyoptera</taxon>
        <taxon>Blattodea</taxon>
        <taxon>Blattoidea</taxon>
        <taxon>Termitoidae</taxon>
        <taxon>Kalotermitidae</taxon>
        <taxon>Cryptotermitinae</taxon>
        <taxon>Cryptotermes</taxon>
    </lineage>
</organism>
<gene>
    <name evidence="2" type="ORF">B7P43_G08227</name>
</gene>
<evidence type="ECO:0000313" key="2">
    <source>
        <dbReference type="EMBL" id="PNF38896.1"/>
    </source>
</evidence>
<dbReference type="STRING" id="105785.A0A2J7RDI3"/>
<dbReference type="InParanoid" id="A0A2J7RDI3"/>
<proteinExistence type="predicted"/>
<evidence type="ECO:0000256" key="1">
    <source>
        <dbReference type="SAM" id="MobiDB-lite"/>
    </source>
</evidence>
<dbReference type="EMBL" id="NEVH01005289">
    <property type="protein sequence ID" value="PNF38896.1"/>
    <property type="molecule type" value="Genomic_DNA"/>
</dbReference>
<feature type="compositionally biased region" description="Polar residues" evidence="1">
    <location>
        <begin position="141"/>
        <end position="157"/>
    </location>
</feature>
<comment type="caution">
    <text evidence="2">The sequence shown here is derived from an EMBL/GenBank/DDBJ whole genome shotgun (WGS) entry which is preliminary data.</text>
</comment>
<feature type="region of interest" description="Disordered" evidence="1">
    <location>
        <begin position="141"/>
        <end position="160"/>
    </location>
</feature>
<sequence>MLRVPHYLDSQQYAQAALYHPGRFLVLISFRGLVDPKAIVRLEGLGSPKMGIDSPRDEQQNKRFCCGSEVSTFSPPGAAHDGWALDDSVARLSRSQPEPGLEQHILPVESVAAATQEERGTLPFSQPAHLNDMVLNSQLHATQPSTRTSSQVSSLTTEQRRESGEIIKTRVLVKLEGRRQKSRSGMRNEMDGWRGEGFEELGCIQLENQGSSRGRLEKIYQLYHNFVVSTPGIVDQLPLRLSVLSDVDISRRRLARLQHFPESKHFVDDQETFSFPLNQSL</sequence>
<protein>
    <submittedName>
        <fullName evidence="2">Uncharacterized protein</fullName>
    </submittedName>
</protein>
<evidence type="ECO:0000313" key="3">
    <source>
        <dbReference type="Proteomes" id="UP000235965"/>
    </source>
</evidence>
<dbReference type="Proteomes" id="UP000235965">
    <property type="component" value="Unassembled WGS sequence"/>
</dbReference>